<protein>
    <recommendedName>
        <fullName evidence="3">PD-(D/E)XK nuclease superfamily protein</fullName>
    </recommendedName>
</protein>
<sequence length="300" mass="33383">MKSISTLIDDIYSLFTKSLPFDPQDIEDFGRRLATHVSNQISRTQKPTLRLSNLGSPCDRKLWLQINRPETAIPLSPQTRFKFLYGDILEELVLFLAKVSGHRVQSEQKTVSVNGVKGHIDAIVDGHLVDVKSASPYSFNKFKSHGLEDDDPFAYRVQLGSYLEANQDNPDLKDKDTASFLAVDKTLGHMVLDTHGKTDTDYAALADSKRDMLALPSPPDRPFAAKPDGKSGNETLQTICSYCDHRFDCWSDIDNGKGLRTFLYSTGPKFLTKVVKQPNVIEVNQAGEIVSPPPQPGDPF</sequence>
<dbReference type="Gene3D" id="3.90.320.10">
    <property type="match status" value="1"/>
</dbReference>
<reference evidence="1 2" key="1">
    <citation type="submission" date="2016-11" db="EMBL/GenBank/DDBJ databases">
        <authorList>
            <person name="Jaros S."/>
            <person name="Januszkiewicz K."/>
            <person name="Wedrychowicz H."/>
        </authorList>
    </citation>
    <scope>NUCLEOTIDE SEQUENCE [LARGE SCALE GENOMIC DNA]</scope>
    <source>
        <strain evidence="1 2">GAS242</strain>
    </source>
</reference>
<dbReference type="OrthoDB" id="1982at2"/>
<dbReference type="InterPro" id="IPR011604">
    <property type="entry name" value="PDDEXK-like_dom_sf"/>
</dbReference>
<accession>A0A1M5TB43</accession>
<proteinExistence type="predicted"/>
<name>A0A1M5TB43_9BRAD</name>
<gene>
    <name evidence="1" type="ORF">SAMN05444169_7653</name>
</gene>
<evidence type="ECO:0000313" key="2">
    <source>
        <dbReference type="Proteomes" id="UP000190675"/>
    </source>
</evidence>
<evidence type="ECO:0000313" key="1">
    <source>
        <dbReference type="EMBL" id="SHH47896.1"/>
    </source>
</evidence>
<evidence type="ECO:0008006" key="3">
    <source>
        <dbReference type="Google" id="ProtNLM"/>
    </source>
</evidence>
<dbReference type="EMBL" id="LT670818">
    <property type="protein sequence ID" value="SHH47896.1"/>
    <property type="molecule type" value="Genomic_DNA"/>
</dbReference>
<dbReference type="AlphaFoldDB" id="A0A1M5TB43"/>
<dbReference type="RefSeq" id="WP_079570824.1">
    <property type="nucleotide sequence ID" value="NZ_LT670818.1"/>
</dbReference>
<dbReference type="Proteomes" id="UP000190675">
    <property type="component" value="Chromosome I"/>
</dbReference>
<organism evidence="1 2">
    <name type="scientific">Bradyrhizobium erythrophlei</name>
    <dbReference type="NCBI Taxonomy" id="1437360"/>
    <lineage>
        <taxon>Bacteria</taxon>
        <taxon>Pseudomonadati</taxon>
        <taxon>Pseudomonadota</taxon>
        <taxon>Alphaproteobacteria</taxon>
        <taxon>Hyphomicrobiales</taxon>
        <taxon>Nitrobacteraceae</taxon>
        <taxon>Bradyrhizobium</taxon>
    </lineage>
</organism>